<evidence type="ECO:0000313" key="2">
    <source>
        <dbReference type="EMBL" id="KAF9063021.1"/>
    </source>
</evidence>
<gene>
    <name evidence="2" type="ORF">BDP27DRAFT_1335878</name>
</gene>
<feature type="region of interest" description="Disordered" evidence="1">
    <location>
        <begin position="336"/>
        <end position="368"/>
    </location>
</feature>
<evidence type="ECO:0000256" key="1">
    <source>
        <dbReference type="SAM" id="MobiDB-lite"/>
    </source>
</evidence>
<dbReference type="Proteomes" id="UP000772434">
    <property type="component" value="Unassembled WGS sequence"/>
</dbReference>
<dbReference type="AlphaFoldDB" id="A0A9P5PD88"/>
<dbReference type="OrthoDB" id="2786563at2759"/>
<dbReference type="EMBL" id="JADNRY010000156">
    <property type="protein sequence ID" value="KAF9063021.1"/>
    <property type="molecule type" value="Genomic_DNA"/>
</dbReference>
<evidence type="ECO:0000313" key="3">
    <source>
        <dbReference type="Proteomes" id="UP000772434"/>
    </source>
</evidence>
<proteinExistence type="predicted"/>
<accession>A0A9P5PD88</accession>
<protein>
    <submittedName>
        <fullName evidence="2">Uncharacterized protein</fullName>
    </submittedName>
</protein>
<comment type="caution">
    <text evidence="2">The sequence shown here is derived from an EMBL/GenBank/DDBJ whole genome shotgun (WGS) entry which is preliminary data.</text>
</comment>
<name>A0A9P5PD88_9AGAR</name>
<keyword evidence="3" id="KW-1185">Reference proteome</keyword>
<reference evidence="2" key="1">
    <citation type="submission" date="2020-11" db="EMBL/GenBank/DDBJ databases">
        <authorList>
            <consortium name="DOE Joint Genome Institute"/>
            <person name="Ahrendt S."/>
            <person name="Riley R."/>
            <person name="Andreopoulos W."/>
            <person name="Labutti K."/>
            <person name="Pangilinan J."/>
            <person name="Ruiz-Duenas F.J."/>
            <person name="Barrasa J.M."/>
            <person name="Sanchez-Garcia M."/>
            <person name="Camarero S."/>
            <person name="Miyauchi S."/>
            <person name="Serrano A."/>
            <person name="Linde D."/>
            <person name="Babiker R."/>
            <person name="Drula E."/>
            <person name="Ayuso-Fernandez I."/>
            <person name="Pacheco R."/>
            <person name="Padilla G."/>
            <person name="Ferreira P."/>
            <person name="Barriuso J."/>
            <person name="Kellner H."/>
            <person name="Castanera R."/>
            <person name="Alfaro M."/>
            <person name="Ramirez L."/>
            <person name="Pisabarro A.G."/>
            <person name="Kuo A."/>
            <person name="Tritt A."/>
            <person name="Lipzen A."/>
            <person name="He G."/>
            <person name="Yan M."/>
            <person name="Ng V."/>
            <person name="Cullen D."/>
            <person name="Martin F."/>
            <person name="Rosso M.-N."/>
            <person name="Henrissat B."/>
            <person name="Hibbett D."/>
            <person name="Martinez A.T."/>
            <person name="Grigoriev I.V."/>
        </authorList>
    </citation>
    <scope>NUCLEOTIDE SEQUENCE</scope>
    <source>
        <strain evidence="2">AH 40177</strain>
    </source>
</reference>
<feature type="compositionally biased region" description="Polar residues" evidence="1">
    <location>
        <begin position="354"/>
        <end position="368"/>
    </location>
</feature>
<sequence>MTSSAFDLLPEELTEQILSLCVTASSEPPSPRPNWLPTPASKSLTRDRRTSVIRTRLAPLLVCKEFYRISIPHYHSTVHIISPEQAAAFLHTLQLHPHLVGPCVRRCVSSEIYPMLVDSAAEDFCNALHTLQNVRHLTLRKASSTYLTLPRIRHVLTELATAIEDWNSLESANVAFRMSDDNPLALLALAYPSASPGLFSPVPTPTPSPLSPTLPSSNGPSYSARVGPMSLLTSALAKSPSLHTFSTHVPNVWNDTLLRVSQNPCLQKIILSPSVMITGLFMNEAKKHTRLTELIKAGTPMVRSRAQTLGNFGISAPTALNAHGYNGGGSSAPVARSNAKACSSAGTDRVRPPTRSNSIMTLSSSTPL</sequence>
<organism evidence="2 3">
    <name type="scientific">Rhodocollybia butyracea</name>
    <dbReference type="NCBI Taxonomy" id="206335"/>
    <lineage>
        <taxon>Eukaryota</taxon>
        <taxon>Fungi</taxon>
        <taxon>Dikarya</taxon>
        <taxon>Basidiomycota</taxon>
        <taxon>Agaricomycotina</taxon>
        <taxon>Agaricomycetes</taxon>
        <taxon>Agaricomycetidae</taxon>
        <taxon>Agaricales</taxon>
        <taxon>Marasmiineae</taxon>
        <taxon>Omphalotaceae</taxon>
        <taxon>Rhodocollybia</taxon>
    </lineage>
</organism>